<dbReference type="EMBL" id="CAJVQB010130674">
    <property type="protein sequence ID" value="CAG8853913.1"/>
    <property type="molecule type" value="Genomic_DNA"/>
</dbReference>
<accession>A0ABN7XF49</accession>
<feature type="region of interest" description="Disordered" evidence="1">
    <location>
        <begin position="1"/>
        <end position="67"/>
    </location>
</feature>
<feature type="non-terminal residue" evidence="2">
    <location>
        <position position="119"/>
    </location>
</feature>
<evidence type="ECO:0000313" key="3">
    <source>
        <dbReference type="Proteomes" id="UP000789901"/>
    </source>
</evidence>
<feature type="non-terminal residue" evidence="2">
    <location>
        <position position="1"/>
    </location>
</feature>
<evidence type="ECO:0000256" key="1">
    <source>
        <dbReference type="SAM" id="MobiDB-lite"/>
    </source>
</evidence>
<reference evidence="2 3" key="1">
    <citation type="submission" date="2021-06" db="EMBL/GenBank/DDBJ databases">
        <authorList>
            <person name="Kallberg Y."/>
            <person name="Tangrot J."/>
            <person name="Rosling A."/>
        </authorList>
    </citation>
    <scope>NUCLEOTIDE SEQUENCE [LARGE SCALE GENOMIC DNA]</scope>
    <source>
        <strain evidence="2 3">120-4 pot B 10/14</strain>
    </source>
</reference>
<feature type="region of interest" description="Disordered" evidence="1">
    <location>
        <begin position="100"/>
        <end position="119"/>
    </location>
</feature>
<keyword evidence="3" id="KW-1185">Reference proteome</keyword>
<gene>
    <name evidence="2" type="ORF">GMARGA_LOCUS42734</name>
</gene>
<name>A0ABN7XF49_GIGMA</name>
<feature type="compositionally biased region" description="Polar residues" evidence="1">
    <location>
        <begin position="38"/>
        <end position="67"/>
    </location>
</feature>
<protein>
    <submittedName>
        <fullName evidence="2">40208_t:CDS:1</fullName>
    </submittedName>
</protein>
<comment type="caution">
    <text evidence="2">The sequence shown here is derived from an EMBL/GenBank/DDBJ whole genome shotgun (WGS) entry which is preliminary data.</text>
</comment>
<sequence>SSEDETSNSKTIPNKRSKKIANKKEKSVEFSRAPFEPINSNNTIPTSNVLRPYQPNQDFAYNQTNYPRSSYNTIDPALLHNSDYIPPNISIQSNFSNQSSAYNTTHLSNENANRLQASS</sequence>
<evidence type="ECO:0000313" key="2">
    <source>
        <dbReference type="EMBL" id="CAG8853913.1"/>
    </source>
</evidence>
<proteinExistence type="predicted"/>
<dbReference type="Proteomes" id="UP000789901">
    <property type="component" value="Unassembled WGS sequence"/>
</dbReference>
<organism evidence="2 3">
    <name type="scientific">Gigaspora margarita</name>
    <dbReference type="NCBI Taxonomy" id="4874"/>
    <lineage>
        <taxon>Eukaryota</taxon>
        <taxon>Fungi</taxon>
        <taxon>Fungi incertae sedis</taxon>
        <taxon>Mucoromycota</taxon>
        <taxon>Glomeromycotina</taxon>
        <taxon>Glomeromycetes</taxon>
        <taxon>Diversisporales</taxon>
        <taxon>Gigasporaceae</taxon>
        <taxon>Gigaspora</taxon>
    </lineage>
</organism>
<feature type="compositionally biased region" description="Polar residues" evidence="1">
    <location>
        <begin position="101"/>
        <end position="119"/>
    </location>
</feature>